<gene>
    <name evidence="2" type="ORF">HaLaN_13704</name>
</gene>
<organism evidence="2 3">
    <name type="scientific">Haematococcus lacustris</name>
    <name type="common">Green alga</name>
    <name type="synonym">Haematococcus pluvialis</name>
    <dbReference type="NCBI Taxonomy" id="44745"/>
    <lineage>
        <taxon>Eukaryota</taxon>
        <taxon>Viridiplantae</taxon>
        <taxon>Chlorophyta</taxon>
        <taxon>core chlorophytes</taxon>
        <taxon>Chlorophyceae</taxon>
        <taxon>CS clade</taxon>
        <taxon>Chlamydomonadales</taxon>
        <taxon>Haematococcaceae</taxon>
        <taxon>Haematococcus</taxon>
    </lineage>
</organism>
<protein>
    <submittedName>
        <fullName evidence="2">Uncharacterized protein</fullName>
    </submittedName>
</protein>
<dbReference type="Proteomes" id="UP000485058">
    <property type="component" value="Unassembled WGS sequence"/>
</dbReference>
<keyword evidence="3" id="KW-1185">Reference proteome</keyword>
<reference evidence="2 3" key="1">
    <citation type="submission" date="2020-02" db="EMBL/GenBank/DDBJ databases">
        <title>Draft genome sequence of Haematococcus lacustris strain NIES-144.</title>
        <authorList>
            <person name="Morimoto D."/>
            <person name="Nakagawa S."/>
            <person name="Yoshida T."/>
            <person name="Sawayama S."/>
        </authorList>
    </citation>
    <scope>NUCLEOTIDE SEQUENCE [LARGE SCALE GENOMIC DNA]</scope>
    <source>
        <strain evidence="2 3">NIES-144</strain>
    </source>
</reference>
<feature type="compositionally biased region" description="Low complexity" evidence="1">
    <location>
        <begin position="73"/>
        <end position="83"/>
    </location>
</feature>
<dbReference type="EMBL" id="BLLF01001103">
    <property type="protein sequence ID" value="GFH17140.1"/>
    <property type="molecule type" value="Genomic_DNA"/>
</dbReference>
<proteinExistence type="predicted"/>
<evidence type="ECO:0000313" key="2">
    <source>
        <dbReference type="EMBL" id="GFH17140.1"/>
    </source>
</evidence>
<feature type="region of interest" description="Disordered" evidence="1">
    <location>
        <begin position="1"/>
        <end position="83"/>
    </location>
</feature>
<name>A0A699Z6J6_HAELA</name>
<sequence length="83" mass="8661">MAQEHPHTHQDKPHQEGVRHGDAPAGPSDVPDAGPARELTKMPSFRPYDMPSTPSPAAHGQPIKWGGGGPVGTGVVPVDVEAQ</sequence>
<feature type="compositionally biased region" description="Basic and acidic residues" evidence="1">
    <location>
        <begin position="1"/>
        <end position="22"/>
    </location>
</feature>
<feature type="non-terminal residue" evidence="2">
    <location>
        <position position="1"/>
    </location>
</feature>
<dbReference type="AlphaFoldDB" id="A0A699Z6J6"/>
<accession>A0A699Z6J6</accession>
<evidence type="ECO:0000256" key="1">
    <source>
        <dbReference type="SAM" id="MobiDB-lite"/>
    </source>
</evidence>
<comment type="caution">
    <text evidence="2">The sequence shown here is derived from an EMBL/GenBank/DDBJ whole genome shotgun (WGS) entry which is preliminary data.</text>
</comment>
<feature type="non-terminal residue" evidence="2">
    <location>
        <position position="83"/>
    </location>
</feature>
<evidence type="ECO:0000313" key="3">
    <source>
        <dbReference type="Proteomes" id="UP000485058"/>
    </source>
</evidence>